<name>A0ABX6HAM4_9PSED</name>
<dbReference type="RefSeq" id="WP_024685258.1">
    <property type="nucleotide sequence ID" value="NZ_CP047265.1"/>
</dbReference>
<keyword evidence="2" id="KW-1185">Reference proteome</keyword>
<accession>A0ABX6HAM4</accession>
<sequence>MNIEQLASDLASWLRVDTWATGHPLDDQRFHLALKAAFDRQGTAMTAEDFRQAITISLDQHQQGVGKRSISIVEKYALRAEQIACYLYDIKR</sequence>
<protein>
    <submittedName>
        <fullName evidence="1">Uncharacterized protein</fullName>
    </submittedName>
</protein>
<proteinExistence type="predicted"/>
<reference evidence="1 2" key="1">
    <citation type="journal article" date="2014" name="Genome Announc.">
        <title>Draft Genome Sequences of a Phylogenetically Diverse Suite of Pseudomonas syringae Strains from Multiple Source Populations.</title>
        <authorList>
            <person name="Baltrus D.A."/>
            <person name="Yourstone S."/>
            <person name="Lind A."/>
            <person name="Guilbaud C."/>
            <person name="Sands D.C."/>
            <person name="Jones C.D."/>
            <person name="Morris C.E."/>
            <person name="Dangl J.L."/>
        </authorList>
    </citation>
    <scope>NUCLEOTIDE SEQUENCE [LARGE SCALE GENOMIC DNA]</scope>
    <source>
        <strain evidence="1 2">CC1524</strain>
    </source>
</reference>
<organism evidence="1 2">
    <name type="scientific">Pseudomonas asturiensis</name>
    <dbReference type="NCBI Taxonomy" id="1190415"/>
    <lineage>
        <taxon>Bacteria</taxon>
        <taxon>Pseudomonadati</taxon>
        <taxon>Pseudomonadota</taxon>
        <taxon>Gammaproteobacteria</taxon>
        <taxon>Pseudomonadales</taxon>
        <taxon>Pseudomonadaceae</taxon>
        <taxon>Pseudomonas</taxon>
    </lineage>
</organism>
<evidence type="ECO:0000313" key="2">
    <source>
        <dbReference type="Proteomes" id="UP000464644"/>
    </source>
</evidence>
<evidence type="ECO:0000313" key="1">
    <source>
        <dbReference type="EMBL" id="QHF02458.1"/>
    </source>
</evidence>
<dbReference type="Proteomes" id="UP000464644">
    <property type="component" value="Chromosome"/>
</dbReference>
<dbReference type="EMBL" id="CP047265">
    <property type="protein sequence ID" value="QHF02458.1"/>
    <property type="molecule type" value="Genomic_DNA"/>
</dbReference>
<gene>
    <name evidence="1" type="ORF">N015_08560</name>
</gene>